<evidence type="ECO:0000256" key="7">
    <source>
        <dbReference type="ARBA" id="ARBA00022801"/>
    </source>
</evidence>
<keyword evidence="7" id="KW-0378">Hydrolase</keyword>
<gene>
    <name evidence="15" type="ORF">AWC18_03570</name>
</gene>
<comment type="caution">
    <text evidence="11">Lacks conserved residue(s) required for the propagation of feature annotation.</text>
</comment>
<dbReference type="PROSITE" id="PS00137">
    <property type="entry name" value="SUBTILASE_HIS"/>
    <property type="match status" value="1"/>
</dbReference>
<dbReference type="InterPro" id="IPR023834">
    <property type="entry name" value="T7SS_pept_S8A_mycosin"/>
</dbReference>
<dbReference type="GO" id="GO:0004252">
    <property type="term" value="F:serine-type endopeptidase activity"/>
    <property type="evidence" value="ECO:0007669"/>
    <property type="project" value="InterPro"/>
</dbReference>
<feature type="transmembrane region" description="Helical" evidence="13">
    <location>
        <begin position="444"/>
        <end position="468"/>
    </location>
</feature>
<dbReference type="STRING" id="1782.AWC18_03570"/>
<evidence type="ECO:0000256" key="12">
    <source>
        <dbReference type="SAM" id="MobiDB-lite"/>
    </source>
</evidence>
<protein>
    <submittedName>
        <fullName evidence="15">Type VII secretion-associated serine protease mycosin</fullName>
    </submittedName>
</protein>
<keyword evidence="10 13" id="KW-0472">Membrane</keyword>
<dbReference type="RefSeq" id="WP_085137638.1">
    <property type="nucleotide sequence ID" value="NZ_LQPI01000024.1"/>
</dbReference>
<dbReference type="GO" id="GO:0016485">
    <property type="term" value="P:protein processing"/>
    <property type="evidence" value="ECO:0007669"/>
    <property type="project" value="TreeGrafter"/>
</dbReference>
<evidence type="ECO:0000256" key="6">
    <source>
        <dbReference type="ARBA" id="ARBA00022729"/>
    </source>
</evidence>
<dbReference type="InterPro" id="IPR000209">
    <property type="entry name" value="Peptidase_S8/S53_dom"/>
</dbReference>
<evidence type="ECO:0000256" key="2">
    <source>
        <dbReference type="ARBA" id="ARBA00011073"/>
    </source>
</evidence>
<dbReference type="Pfam" id="PF00082">
    <property type="entry name" value="Peptidase_S8"/>
    <property type="match status" value="1"/>
</dbReference>
<evidence type="ECO:0000313" key="15">
    <source>
        <dbReference type="EMBL" id="ORW24020.1"/>
    </source>
</evidence>
<dbReference type="InterPro" id="IPR015500">
    <property type="entry name" value="Peptidase_S8_subtilisin-rel"/>
</dbReference>
<keyword evidence="16" id="KW-1185">Reference proteome</keyword>
<evidence type="ECO:0000256" key="11">
    <source>
        <dbReference type="PROSITE-ProRule" id="PRU01240"/>
    </source>
</evidence>
<feature type="region of interest" description="Disordered" evidence="12">
    <location>
        <begin position="253"/>
        <end position="280"/>
    </location>
</feature>
<evidence type="ECO:0000259" key="14">
    <source>
        <dbReference type="Pfam" id="PF00082"/>
    </source>
</evidence>
<dbReference type="InterPro" id="IPR036852">
    <property type="entry name" value="Peptidase_S8/S53_dom_sf"/>
</dbReference>
<comment type="subcellular location">
    <subcellularLocation>
        <location evidence="1">Cell membrane</location>
        <topology evidence="1">Single-pass membrane protein</topology>
    </subcellularLocation>
</comment>
<evidence type="ECO:0000256" key="5">
    <source>
        <dbReference type="ARBA" id="ARBA00022692"/>
    </source>
</evidence>
<evidence type="ECO:0000256" key="8">
    <source>
        <dbReference type="ARBA" id="ARBA00022825"/>
    </source>
</evidence>
<dbReference type="EMBL" id="LQPI01000024">
    <property type="protein sequence ID" value="ORW24020.1"/>
    <property type="molecule type" value="Genomic_DNA"/>
</dbReference>
<feature type="domain" description="Peptidase S8/S53" evidence="14">
    <location>
        <begin position="99"/>
        <end position="403"/>
    </location>
</feature>
<dbReference type="PRINTS" id="PR00723">
    <property type="entry name" value="SUBTILISIN"/>
</dbReference>
<evidence type="ECO:0000256" key="10">
    <source>
        <dbReference type="ARBA" id="ARBA00023136"/>
    </source>
</evidence>
<dbReference type="Gene3D" id="3.40.50.200">
    <property type="entry name" value="Peptidase S8/S53 domain"/>
    <property type="match status" value="1"/>
</dbReference>
<dbReference type="PANTHER" id="PTHR42884">
    <property type="entry name" value="PROPROTEIN CONVERTASE SUBTILISIN/KEXIN-RELATED"/>
    <property type="match status" value="1"/>
</dbReference>
<comment type="caution">
    <text evidence="15">The sequence shown here is derived from an EMBL/GenBank/DDBJ whole genome shotgun (WGS) entry which is preliminary data.</text>
</comment>
<evidence type="ECO:0000256" key="3">
    <source>
        <dbReference type="ARBA" id="ARBA00022475"/>
    </source>
</evidence>
<dbReference type="PANTHER" id="PTHR42884:SF14">
    <property type="entry name" value="NEUROENDOCRINE CONVERTASE 1"/>
    <property type="match status" value="1"/>
</dbReference>
<keyword evidence="6" id="KW-0732">Signal</keyword>
<evidence type="ECO:0000313" key="16">
    <source>
        <dbReference type="Proteomes" id="UP000193108"/>
    </source>
</evidence>
<name>A0A1X1ZKY8_MYCNO</name>
<dbReference type="InterPro" id="IPR022398">
    <property type="entry name" value="Peptidase_S8_His-AS"/>
</dbReference>
<keyword evidence="5 13" id="KW-0812">Transmembrane</keyword>
<keyword evidence="3" id="KW-1003">Cell membrane</keyword>
<dbReference type="PROSITE" id="PS51892">
    <property type="entry name" value="SUBTILASE"/>
    <property type="match status" value="1"/>
</dbReference>
<evidence type="ECO:0000256" key="4">
    <source>
        <dbReference type="ARBA" id="ARBA00022670"/>
    </source>
</evidence>
<reference evidence="15 16" key="1">
    <citation type="submission" date="2016-01" db="EMBL/GenBank/DDBJ databases">
        <title>The new phylogeny of the genus Mycobacterium.</title>
        <authorList>
            <person name="Tarcisio F."/>
            <person name="Conor M."/>
            <person name="Antonella G."/>
            <person name="Elisabetta G."/>
            <person name="Giulia F.S."/>
            <person name="Sara T."/>
            <person name="Anna F."/>
            <person name="Clotilde B."/>
            <person name="Roberto B."/>
            <person name="Veronica D.S."/>
            <person name="Fabio R."/>
            <person name="Monica P."/>
            <person name="Olivier J."/>
            <person name="Enrico T."/>
            <person name="Nicola S."/>
        </authorList>
    </citation>
    <scope>NUCLEOTIDE SEQUENCE [LARGE SCALE GENOMIC DNA]</scope>
    <source>
        <strain evidence="15 16">DSM 44164</strain>
    </source>
</reference>
<keyword evidence="4 15" id="KW-0645">Protease</keyword>
<dbReference type="AlphaFoldDB" id="A0A1X1ZKY8"/>
<sequence>MIVADKHSRSRSVGAGLRGAGIAVLAAVLTSAPALAITPPTIDPTVPPPSGAPGPVAAMEQHGECVSSGLLPGSNLSAAPAGQRMLDLSTAWQFSRGEGQTVAVIGTGIRPGPRLGAVEPGGDYIGTTDGLTDCDGHGTLVAGIVAGQPGDDGFSGVAPAARLLSLRTASAAISPRLGGDDPRTTRVITDITALARAIVHAADLGARVITISTTTCLSADRNVDQTALGAALRYAAVEKDALIVAAAGDAGQTGSVGGGGEACESNPLTDLSRPQDPRNWEGVTSLSVPSWWHPYVLSVGSLSSSGRPSGFTMAGPWVGVAAPGEDIVSVSNRDDGGLANALPGNQGRLVPLNGTGYAAGYVAGVAALVRGRYPDLTATQVAHRIAATAHNTARAPSGLVGAGIIDPVAALTWELPPAADPAASPAKKITPPPAPEPADPAPRIVAFAGTALLAGLVIAVATGAAAAARRRKENQL</sequence>
<dbReference type="SUPFAM" id="SSF52743">
    <property type="entry name" value="Subtilisin-like"/>
    <property type="match status" value="1"/>
</dbReference>
<evidence type="ECO:0000256" key="13">
    <source>
        <dbReference type="SAM" id="Phobius"/>
    </source>
</evidence>
<comment type="similarity">
    <text evidence="2 11">Belongs to the peptidase S8 family.</text>
</comment>
<accession>A0A1X1ZKY8</accession>
<evidence type="ECO:0000256" key="1">
    <source>
        <dbReference type="ARBA" id="ARBA00004162"/>
    </source>
</evidence>
<proteinExistence type="inferred from homology"/>
<keyword evidence="8" id="KW-0720">Serine protease</keyword>
<keyword evidence="9 13" id="KW-1133">Transmembrane helix</keyword>
<evidence type="ECO:0000256" key="9">
    <source>
        <dbReference type="ARBA" id="ARBA00022989"/>
    </source>
</evidence>
<dbReference type="GO" id="GO:0005886">
    <property type="term" value="C:plasma membrane"/>
    <property type="evidence" value="ECO:0007669"/>
    <property type="project" value="UniProtKB-SubCell"/>
</dbReference>
<organism evidence="15 16">
    <name type="scientific">Mycolicibacter nonchromogenicus</name>
    <name type="common">Mycobacterium nonchromogenicum</name>
    <dbReference type="NCBI Taxonomy" id="1782"/>
    <lineage>
        <taxon>Bacteria</taxon>
        <taxon>Bacillati</taxon>
        <taxon>Actinomycetota</taxon>
        <taxon>Actinomycetes</taxon>
        <taxon>Mycobacteriales</taxon>
        <taxon>Mycobacteriaceae</taxon>
        <taxon>Mycolicibacter</taxon>
    </lineage>
</organism>
<dbReference type="NCBIfam" id="TIGR03921">
    <property type="entry name" value="T7SS_mycosin"/>
    <property type="match status" value="1"/>
</dbReference>
<dbReference type="Proteomes" id="UP000193108">
    <property type="component" value="Unassembled WGS sequence"/>
</dbReference>